<dbReference type="EMBL" id="JAHLFE010000185">
    <property type="protein sequence ID" value="MBU3844945.1"/>
    <property type="molecule type" value="Genomic_DNA"/>
</dbReference>
<evidence type="ECO:0000313" key="4">
    <source>
        <dbReference type="Proteomes" id="UP000733611"/>
    </source>
</evidence>
<feature type="region of interest" description="Disordered" evidence="1">
    <location>
        <begin position="117"/>
        <end position="153"/>
    </location>
</feature>
<keyword evidence="2" id="KW-0732">Signal</keyword>
<feature type="chain" id="PRO_5037532994" evidence="2">
    <location>
        <begin position="28"/>
        <end position="153"/>
    </location>
</feature>
<name>A0A948WYL9_9GAMM</name>
<dbReference type="Proteomes" id="UP000733611">
    <property type="component" value="Unassembled WGS sequence"/>
</dbReference>
<protein>
    <submittedName>
        <fullName evidence="3">Uncharacterized protein</fullName>
    </submittedName>
</protein>
<accession>A0A948WYL9</accession>
<comment type="caution">
    <text evidence="3">The sequence shown here is derived from an EMBL/GenBank/DDBJ whole genome shotgun (WGS) entry which is preliminary data.</text>
</comment>
<evidence type="ECO:0000313" key="3">
    <source>
        <dbReference type="EMBL" id="MBU3844945.1"/>
    </source>
</evidence>
<gene>
    <name evidence="3" type="ORF">H9847_08820</name>
</gene>
<reference evidence="3" key="1">
    <citation type="journal article" date="2021" name="PeerJ">
        <title>Extensive microbial diversity within the chicken gut microbiome revealed by metagenomics and culture.</title>
        <authorList>
            <person name="Gilroy R."/>
            <person name="Ravi A."/>
            <person name="Getino M."/>
            <person name="Pursley I."/>
            <person name="Horton D.L."/>
            <person name="Alikhan N.F."/>
            <person name="Baker D."/>
            <person name="Gharbi K."/>
            <person name="Hall N."/>
            <person name="Watson M."/>
            <person name="Adriaenssens E.M."/>
            <person name="Foster-Nyarko E."/>
            <person name="Jarju S."/>
            <person name="Secka A."/>
            <person name="Antonio M."/>
            <person name="Oren A."/>
            <person name="Chaudhuri R.R."/>
            <person name="La Ragione R."/>
            <person name="Hildebrand F."/>
            <person name="Pallen M.J."/>
        </authorList>
    </citation>
    <scope>NUCLEOTIDE SEQUENCE</scope>
    <source>
        <strain evidence="3">378</strain>
    </source>
</reference>
<reference evidence="3" key="2">
    <citation type="submission" date="2021-04" db="EMBL/GenBank/DDBJ databases">
        <authorList>
            <person name="Gilroy R."/>
        </authorList>
    </citation>
    <scope>NUCLEOTIDE SEQUENCE</scope>
    <source>
        <strain evidence="3">378</strain>
    </source>
</reference>
<proteinExistence type="predicted"/>
<organism evidence="3 4">
    <name type="scientific">Candidatus Anaerobiospirillum pullicola</name>
    <dbReference type="NCBI Taxonomy" id="2838451"/>
    <lineage>
        <taxon>Bacteria</taxon>
        <taxon>Pseudomonadati</taxon>
        <taxon>Pseudomonadota</taxon>
        <taxon>Gammaproteobacteria</taxon>
        <taxon>Aeromonadales</taxon>
        <taxon>Succinivibrionaceae</taxon>
        <taxon>Anaerobiospirillum</taxon>
    </lineage>
</organism>
<dbReference type="AlphaFoldDB" id="A0A948WYL9"/>
<feature type="region of interest" description="Disordered" evidence="1">
    <location>
        <begin position="76"/>
        <end position="96"/>
    </location>
</feature>
<sequence length="153" mass="18922">MRYLFLFLTMGLCALTAVLFAPANATAVSTEQLTPLAVTTRTESVALFAPEALLLAHDDYRDHDYRDRYDRDYDRDRDYHDRYDRDHYGRDYHDRYDRDYDRDHYYRGDRWHGRDWEDEDEWDEDEWERDENEWEPDEDEPDEDENEWGDEWT</sequence>
<evidence type="ECO:0000256" key="2">
    <source>
        <dbReference type="SAM" id="SignalP"/>
    </source>
</evidence>
<evidence type="ECO:0000256" key="1">
    <source>
        <dbReference type="SAM" id="MobiDB-lite"/>
    </source>
</evidence>
<feature type="signal peptide" evidence="2">
    <location>
        <begin position="1"/>
        <end position="27"/>
    </location>
</feature>